<dbReference type="GO" id="GO:0032259">
    <property type="term" value="P:methylation"/>
    <property type="evidence" value="ECO:0007669"/>
    <property type="project" value="UniProtKB-KW"/>
</dbReference>
<evidence type="ECO:0000313" key="5">
    <source>
        <dbReference type="Proteomes" id="UP000547674"/>
    </source>
</evidence>
<dbReference type="PIRSF" id="PIRSF018005">
    <property type="entry name" value="UCP018005"/>
    <property type="match status" value="1"/>
</dbReference>
<dbReference type="EC" id="2.1.1.44" evidence="4"/>
<evidence type="ECO:0000256" key="1">
    <source>
        <dbReference type="ARBA" id="ARBA00022603"/>
    </source>
</evidence>
<evidence type="ECO:0000259" key="3">
    <source>
        <dbReference type="Pfam" id="PF10017"/>
    </source>
</evidence>
<comment type="caution">
    <text evidence="4">The sequence shown here is derived from an EMBL/GenBank/DDBJ whole genome shotgun (WGS) entry which is preliminary data.</text>
</comment>
<keyword evidence="2 4" id="KW-0808">Transferase</keyword>
<dbReference type="InterPro" id="IPR051128">
    <property type="entry name" value="EgtD_Methyltrsf_superfamily"/>
</dbReference>
<dbReference type="EMBL" id="JABDJR010000315">
    <property type="protein sequence ID" value="NNF06695.1"/>
    <property type="molecule type" value="Genomic_DNA"/>
</dbReference>
<evidence type="ECO:0000256" key="2">
    <source>
        <dbReference type="ARBA" id="ARBA00022679"/>
    </source>
</evidence>
<sequence>MTDIEDAIHIDVHLKEDREGALKDLRAGLARTPKELNPHFFYDDAGSALFEKICTLPEYYQTRTEKALLEASAGDIIETTGIEEVLELGSGAATKTRVLLNAMHQAKKLRLYLPFDVNEWIVRRTAKELTQKYPGLKVHGIIGDFEKHHDLIPTGKHRLTIFLGGTIGNFSPKGAQRFLQDIAEGMHPGDHFLLGTDLIKDRQQLHDAYNDSQGVTADFNLNILNVVNSIADGNFDPTGFEHRAFFEETHHRIEMWLDAKREMVVDLPKAGITVTLKNGEGIRTEISTKFDQEKVSALLESAGMRLEKWYTDPDNLFALSLARRI</sequence>
<dbReference type="Gene3D" id="3.40.50.150">
    <property type="entry name" value="Vaccinia Virus protein VP39"/>
    <property type="match status" value="1"/>
</dbReference>
<feature type="domain" description="Histidine-specific methyltransferase SAM-dependent" evidence="3">
    <location>
        <begin position="23"/>
        <end position="323"/>
    </location>
</feature>
<dbReference type="InterPro" id="IPR029063">
    <property type="entry name" value="SAM-dependent_MTases_sf"/>
</dbReference>
<keyword evidence="1 4" id="KW-0489">Methyltransferase</keyword>
<protein>
    <submittedName>
        <fullName evidence="4">L-histidine N(Alpha)-methyltransferase</fullName>
        <ecNumber evidence="4">2.1.1.44</ecNumber>
    </submittedName>
</protein>
<dbReference type="SUPFAM" id="SSF53335">
    <property type="entry name" value="S-adenosyl-L-methionine-dependent methyltransferases"/>
    <property type="match status" value="1"/>
</dbReference>
<gene>
    <name evidence="4" type="primary">egtD</name>
    <name evidence="4" type="ORF">HKN21_08040</name>
</gene>
<dbReference type="NCBIfam" id="TIGR03438">
    <property type="entry name" value="egtD_ergothio"/>
    <property type="match status" value="1"/>
</dbReference>
<dbReference type="PANTHER" id="PTHR43397:SF1">
    <property type="entry name" value="ERGOTHIONEINE BIOSYNTHESIS PROTEIN 1"/>
    <property type="match status" value="1"/>
</dbReference>
<dbReference type="GO" id="GO:0052706">
    <property type="term" value="F:L-histidine N(alpha)-methyltransferase activity"/>
    <property type="evidence" value="ECO:0007669"/>
    <property type="project" value="UniProtKB-EC"/>
</dbReference>
<dbReference type="InterPro" id="IPR017804">
    <property type="entry name" value="MeTrfase_EgtD-like"/>
</dbReference>
<dbReference type="InterPro" id="IPR019257">
    <property type="entry name" value="MeTrfase_dom"/>
</dbReference>
<reference evidence="4 5" key="1">
    <citation type="submission" date="2020-03" db="EMBL/GenBank/DDBJ databases">
        <title>Metabolic flexibility allows generalist bacteria to become dominant in a frequently disturbed ecosystem.</title>
        <authorList>
            <person name="Chen Y.-J."/>
            <person name="Leung P.M."/>
            <person name="Bay S.K."/>
            <person name="Hugenholtz P."/>
            <person name="Kessler A.J."/>
            <person name="Shelley G."/>
            <person name="Waite D.W."/>
            <person name="Cook P.L."/>
            <person name="Greening C."/>
        </authorList>
    </citation>
    <scope>NUCLEOTIDE SEQUENCE [LARGE SCALE GENOMIC DNA]</scope>
    <source>
        <strain evidence="4">SS_bin_28</strain>
    </source>
</reference>
<accession>A0A7Y2H260</accession>
<dbReference type="AlphaFoldDB" id="A0A7Y2H260"/>
<dbReference type="InterPro" id="IPR035094">
    <property type="entry name" value="EgtD"/>
</dbReference>
<dbReference type="Pfam" id="PF10017">
    <property type="entry name" value="Methyltransf_33"/>
    <property type="match status" value="1"/>
</dbReference>
<organism evidence="4 5">
    <name type="scientific">Eiseniibacteriota bacterium</name>
    <dbReference type="NCBI Taxonomy" id="2212470"/>
    <lineage>
        <taxon>Bacteria</taxon>
        <taxon>Candidatus Eiseniibacteriota</taxon>
    </lineage>
</organism>
<dbReference type="Proteomes" id="UP000547674">
    <property type="component" value="Unassembled WGS sequence"/>
</dbReference>
<evidence type="ECO:0000313" key="4">
    <source>
        <dbReference type="EMBL" id="NNF06695.1"/>
    </source>
</evidence>
<dbReference type="PANTHER" id="PTHR43397">
    <property type="entry name" value="ERGOTHIONEINE BIOSYNTHESIS PROTEIN 1"/>
    <property type="match status" value="1"/>
</dbReference>
<proteinExistence type="predicted"/>
<name>A0A7Y2H260_UNCEI</name>